<feature type="region of interest" description="Disordered" evidence="1">
    <location>
        <begin position="45"/>
        <end position="100"/>
    </location>
</feature>
<reference evidence="3" key="2">
    <citation type="submission" date="2019-02" db="EMBL/GenBank/DDBJ databases">
        <title>Opniocepnalus argus Var Kimnra genome.</title>
        <authorList>
            <person name="Zhou C."/>
            <person name="Xiao S."/>
        </authorList>
    </citation>
    <scope>NUCLEOTIDE SEQUENCE [LARGE SCALE GENOMIC DNA]</scope>
</reference>
<reference evidence="2 3" key="1">
    <citation type="submission" date="2019-02" db="EMBL/GenBank/DDBJ databases">
        <title>Opniocepnalus argus genome.</title>
        <authorList>
            <person name="Zhou C."/>
            <person name="Xiao S."/>
        </authorList>
    </citation>
    <scope>NUCLEOTIDE SEQUENCE [LARGE SCALE GENOMIC DNA]</scope>
    <source>
        <strain evidence="2">OARG1902GOOAL</strain>
        <tissue evidence="2">Muscle</tissue>
    </source>
</reference>
<dbReference type="PANTHER" id="PTHR31508:SF2">
    <property type="entry name" value="PROTEIN PITCHFORK"/>
    <property type="match status" value="1"/>
</dbReference>
<evidence type="ECO:0000313" key="3">
    <source>
        <dbReference type="Proteomes" id="UP000503349"/>
    </source>
</evidence>
<gene>
    <name evidence="2" type="ORF">EXN66_Car012993</name>
</gene>
<dbReference type="GO" id="GO:0008092">
    <property type="term" value="F:cytoskeletal protein binding"/>
    <property type="evidence" value="ECO:0007669"/>
    <property type="project" value="TreeGrafter"/>
</dbReference>
<name>A0A6G1Q4M8_CHAAH</name>
<evidence type="ECO:0000313" key="2">
    <source>
        <dbReference type="EMBL" id="KAF3697313.1"/>
    </source>
</evidence>
<accession>A0A6G1Q4M8</accession>
<feature type="compositionally biased region" description="Polar residues" evidence="1">
    <location>
        <begin position="47"/>
        <end position="66"/>
    </location>
</feature>
<dbReference type="EMBL" id="CM015723">
    <property type="protein sequence ID" value="KAF3697313.1"/>
    <property type="molecule type" value="Genomic_DNA"/>
</dbReference>
<dbReference type="InterPro" id="IPR010736">
    <property type="entry name" value="SHIPPO-rpt"/>
</dbReference>
<keyword evidence="3" id="KW-1185">Reference proteome</keyword>
<organism evidence="2 3">
    <name type="scientific">Channa argus</name>
    <name type="common">Northern snakehead</name>
    <name type="synonym">Ophicephalus argus</name>
    <dbReference type="NCBI Taxonomy" id="215402"/>
    <lineage>
        <taxon>Eukaryota</taxon>
        <taxon>Metazoa</taxon>
        <taxon>Chordata</taxon>
        <taxon>Craniata</taxon>
        <taxon>Vertebrata</taxon>
        <taxon>Euteleostomi</taxon>
        <taxon>Actinopterygii</taxon>
        <taxon>Neopterygii</taxon>
        <taxon>Teleostei</taxon>
        <taxon>Neoteleostei</taxon>
        <taxon>Acanthomorphata</taxon>
        <taxon>Anabantaria</taxon>
        <taxon>Anabantiformes</taxon>
        <taxon>Channoidei</taxon>
        <taxon>Channidae</taxon>
        <taxon>Channa</taxon>
    </lineage>
</organism>
<dbReference type="AlphaFoldDB" id="A0A6G1Q4M8"/>
<protein>
    <submittedName>
        <fullName evidence="2">Protein pitchfork</fullName>
    </submittedName>
</protein>
<dbReference type="PANTHER" id="PTHR31508">
    <property type="entry name" value="PROTEIN PITCHFORK"/>
    <property type="match status" value="1"/>
</dbReference>
<evidence type="ECO:0000256" key="1">
    <source>
        <dbReference type="SAM" id="MobiDB-lite"/>
    </source>
</evidence>
<sequence>MLRQEAHLGPGCYNHEFGTMLYNLEKTPVSKKGYGLSARTAARFPPCSTTVTPSPLQYQKDQSQSTVPPPNKTPFSSTTQRFKSQSVTTENSPGPATYNHDVVTNRKVNWPMCFGRPDWSQLPQQEKKALRVMVGKANGFYWYYFVLPYCCCK</sequence>
<proteinExistence type="predicted"/>
<dbReference type="Pfam" id="PF07004">
    <property type="entry name" value="SHIPPO-rpt"/>
    <property type="match status" value="2"/>
</dbReference>
<dbReference type="GO" id="GO:0031344">
    <property type="term" value="P:regulation of cell projection organization"/>
    <property type="evidence" value="ECO:0007669"/>
    <property type="project" value="TreeGrafter"/>
</dbReference>
<feature type="compositionally biased region" description="Polar residues" evidence="1">
    <location>
        <begin position="73"/>
        <end position="94"/>
    </location>
</feature>
<dbReference type="InterPro" id="IPR033602">
    <property type="entry name" value="CIMAP3"/>
</dbReference>
<dbReference type="Proteomes" id="UP000503349">
    <property type="component" value="Chromosome 12"/>
</dbReference>